<dbReference type="Proteomes" id="UP000004562">
    <property type="component" value="Unassembled WGS sequence"/>
</dbReference>
<feature type="transmembrane region" description="Helical" evidence="1">
    <location>
        <begin position="184"/>
        <end position="205"/>
    </location>
</feature>
<feature type="transmembrane region" description="Helical" evidence="1">
    <location>
        <begin position="94"/>
        <end position="118"/>
    </location>
</feature>
<dbReference type="EMBL" id="AEXZ01000008">
    <property type="protein sequence ID" value="EGD38593.1"/>
    <property type="molecule type" value="Genomic_DNA"/>
</dbReference>
<dbReference type="PATRIC" id="fig|888812.3.peg.1266"/>
<name>F0ITX1_STRSA</name>
<gene>
    <name evidence="2" type="ORF">HMPREF9384_1283</name>
</gene>
<evidence type="ECO:0000256" key="1">
    <source>
        <dbReference type="SAM" id="Phobius"/>
    </source>
</evidence>
<comment type="caution">
    <text evidence="2">The sequence shown here is derived from an EMBL/GenBank/DDBJ whole genome shotgun (WGS) entry which is preliminary data.</text>
</comment>
<feature type="transmembrane region" description="Helical" evidence="1">
    <location>
        <begin position="130"/>
        <end position="150"/>
    </location>
</feature>
<organism evidence="2 3">
    <name type="scientific">Streptococcus sanguinis SK160</name>
    <dbReference type="NCBI Taxonomy" id="888812"/>
    <lineage>
        <taxon>Bacteria</taxon>
        <taxon>Bacillati</taxon>
        <taxon>Bacillota</taxon>
        <taxon>Bacilli</taxon>
        <taxon>Lactobacillales</taxon>
        <taxon>Streptococcaceae</taxon>
        <taxon>Streptococcus</taxon>
    </lineage>
</organism>
<feature type="transmembrane region" description="Helical" evidence="1">
    <location>
        <begin position="267"/>
        <end position="286"/>
    </location>
</feature>
<keyword evidence="1" id="KW-0812">Transmembrane</keyword>
<feature type="transmembrane region" description="Helical" evidence="1">
    <location>
        <begin position="211"/>
        <end position="232"/>
    </location>
</feature>
<dbReference type="HOGENOM" id="CLU_076094_0_0_9"/>
<dbReference type="AlphaFoldDB" id="F0ITX1"/>
<reference evidence="2 3" key="1">
    <citation type="submission" date="2011-02" db="EMBL/GenBank/DDBJ databases">
        <authorList>
            <person name="Muzny D."/>
            <person name="Qin X."/>
            <person name="Deng J."/>
            <person name="Jiang H."/>
            <person name="Liu Y."/>
            <person name="Qu J."/>
            <person name="Song X.-Z."/>
            <person name="Zhang L."/>
            <person name="Thornton R."/>
            <person name="Coyle M."/>
            <person name="Francisco L."/>
            <person name="Jackson L."/>
            <person name="Javaid M."/>
            <person name="Korchina V."/>
            <person name="Kovar C."/>
            <person name="Mata R."/>
            <person name="Mathew T."/>
            <person name="Ngo R."/>
            <person name="Nguyen L."/>
            <person name="Nguyen N."/>
            <person name="Okwuonu G."/>
            <person name="Ongeri F."/>
            <person name="Pham C."/>
            <person name="Simmons D."/>
            <person name="Wilczek-Boney K."/>
            <person name="Hale W."/>
            <person name="Jakkamsetti A."/>
            <person name="Pham P."/>
            <person name="Ruth R."/>
            <person name="San Lucas F."/>
            <person name="Warren J."/>
            <person name="Zhang J."/>
            <person name="Zhao Z."/>
            <person name="Zhou C."/>
            <person name="Zhu D."/>
            <person name="Lee S."/>
            <person name="Bess C."/>
            <person name="Blankenburg K."/>
            <person name="Forbes L."/>
            <person name="Fu Q."/>
            <person name="Gubbala S."/>
            <person name="Hirani K."/>
            <person name="Jayaseelan J.C."/>
            <person name="Lara F."/>
            <person name="Munidasa M."/>
            <person name="Palculict T."/>
            <person name="Patil S."/>
            <person name="Pu L.-L."/>
            <person name="Saada N."/>
            <person name="Tang L."/>
            <person name="Weissenberger G."/>
            <person name="Zhu Y."/>
            <person name="Hemphill L."/>
            <person name="Shang Y."/>
            <person name="Youmans B."/>
            <person name="Ayvaz T."/>
            <person name="Ross M."/>
            <person name="Santibanez J."/>
            <person name="Aqrawi P."/>
            <person name="Gross S."/>
            <person name="Joshi V."/>
            <person name="Fowler G."/>
            <person name="Nazareth L."/>
            <person name="Reid J."/>
            <person name="Worley K."/>
            <person name="Petrosino J."/>
            <person name="Highlander S."/>
            <person name="Gibbs R."/>
        </authorList>
    </citation>
    <scope>NUCLEOTIDE SEQUENCE [LARGE SCALE GENOMIC DNA]</scope>
    <source>
        <strain evidence="2 3">SK160</strain>
    </source>
</reference>
<protein>
    <submittedName>
        <fullName evidence="2">Uncharacterized protein</fullName>
    </submittedName>
</protein>
<sequence length="327" mass="37688">MSEKNIVLGPEELNKNYFQSLGATRASVGMLGLAWSGIFVLSIALSHVYYFIKDQLKLNSFSNLIFLFFCVYFLFMTICQIVSFNQKLIYRHQFFGTAMLFAMINGLLLSLVLTDYVIVVLTNNLLRNSFIYTIIFGLSSLILFLGLILYNVRWLKKQLETGFSEQRTNANYVAASSVYSKPSIWLILGATLLGGMMVGWITGYYKQILGIFGNLVFISAFSRLIVEVGYLLKLRAKDKTYWEEVPEELYNQSIFKTLDFKKTKPRLIAEVILFLGIIACLQLLHIDAENSPIWLIWFIRIFGYTIVLDATGSFIYYQFKKRKKRKC</sequence>
<evidence type="ECO:0000313" key="3">
    <source>
        <dbReference type="Proteomes" id="UP000004562"/>
    </source>
</evidence>
<dbReference type="RefSeq" id="WP_002912094.1">
    <property type="nucleotide sequence ID" value="NZ_GL872447.1"/>
</dbReference>
<proteinExistence type="predicted"/>
<evidence type="ECO:0000313" key="2">
    <source>
        <dbReference type="EMBL" id="EGD38593.1"/>
    </source>
</evidence>
<accession>F0ITX1</accession>
<feature type="transmembrane region" description="Helical" evidence="1">
    <location>
        <begin position="292"/>
        <end position="317"/>
    </location>
</feature>
<feature type="transmembrane region" description="Helical" evidence="1">
    <location>
        <begin position="64"/>
        <end position="82"/>
    </location>
</feature>
<keyword evidence="1" id="KW-0472">Membrane</keyword>
<keyword evidence="1" id="KW-1133">Transmembrane helix</keyword>
<feature type="transmembrane region" description="Helical" evidence="1">
    <location>
        <begin position="28"/>
        <end position="52"/>
    </location>
</feature>